<dbReference type="GO" id="GO:0031071">
    <property type="term" value="F:cysteine desulfurase activity"/>
    <property type="evidence" value="ECO:0007669"/>
    <property type="project" value="UniProtKB-EC"/>
</dbReference>
<evidence type="ECO:0000259" key="11">
    <source>
        <dbReference type="Pfam" id="PF00266"/>
    </source>
</evidence>
<dbReference type="KEGG" id="bths:CNY62_09945"/>
<dbReference type="GO" id="GO:0046872">
    <property type="term" value="F:metal ion binding"/>
    <property type="evidence" value="ECO:0007669"/>
    <property type="project" value="UniProtKB-KW"/>
</dbReference>
<evidence type="ECO:0000256" key="1">
    <source>
        <dbReference type="ARBA" id="ARBA00001933"/>
    </source>
</evidence>
<keyword evidence="8" id="KW-0411">Iron-sulfur</keyword>
<evidence type="ECO:0000256" key="4">
    <source>
        <dbReference type="ARBA" id="ARBA00022679"/>
    </source>
</evidence>
<evidence type="ECO:0000256" key="9">
    <source>
        <dbReference type="ARBA" id="ARBA00050776"/>
    </source>
</evidence>
<evidence type="ECO:0000256" key="5">
    <source>
        <dbReference type="ARBA" id="ARBA00022723"/>
    </source>
</evidence>
<dbReference type="InterPro" id="IPR015424">
    <property type="entry name" value="PyrdxlP-dep_Trfase"/>
</dbReference>
<dbReference type="GO" id="GO:0051536">
    <property type="term" value="F:iron-sulfur cluster binding"/>
    <property type="evidence" value="ECO:0007669"/>
    <property type="project" value="UniProtKB-KW"/>
</dbReference>
<dbReference type="FunFam" id="3.40.640.10:FF:000084">
    <property type="entry name" value="IscS-like cysteine desulfurase"/>
    <property type="match status" value="1"/>
</dbReference>
<comment type="catalytic activity">
    <reaction evidence="9">
        <text>(sulfur carrier)-H + L-cysteine = (sulfur carrier)-SH + L-alanine</text>
        <dbReference type="Rhea" id="RHEA:43892"/>
        <dbReference type="Rhea" id="RHEA-COMP:14737"/>
        <dbReference type="Rhea" id="RHEA-COMP:14739"/>
        <dbReference type="ChEBI" id="CHEBI:29917"/>
        <dbReference type="ChEBI" id="CHEBI:35235"/>
        <dbReference type="ChEBI" id="CHEBI:57972"/>
        <dbReference type="ChEBI" id="CHEBI:64428"/>
        <dbReference type="EC" id="2.8.1.7"/>
    </reaction>
</comment>
<evidence type="ECO:0000313" key="12">
    <source>
        <dbReference type="EMBL" id="ATF26679.1"/>
    </source>
</evidence>
<dbReference type="OrthoDB" id="9808002at2"/>
<evidence type="ECO:0000256" key="10">
    <source>
        <dbReference type="RuleBase" id="RU004504"/>
    </source>
</evidence>
<dbReference type="RefSeq" id="WP_069126285.1">
    <property type="nucleotide sequence ID" value="NZ_CP016839.1"/>
</dbReference>
<evidence type="ECO:0000256" key="8">
    <source>
        <dbReference type="ARBA" id="ARBA00023014"/>
    </source>
</evidence>
<keyword evidence="7" id="KW-0408">Iron</keyword>
<dbReference type="PANTHER" id="PTHR11601:SF34">
    <property type="entry name" value="CYSTEINE DESULFURASE"/>
    <property type="match status" value="1"/>
</dbReference>
<dbReference type="InterPro" id="IPR000192">
    <property type="entry name" value="Aminotrans_V_dom"/>
</dbReference>
<dbReference type="AlphaFoldDB" id="A0A1D2JWW4"/>
<keyword evidence="5" id="KW-0479">Metal-binding</keyword>
<protein>
    <recommendedName>
        <fullName evidence="3">cysteine desulfurase</fullName>
        <ecNumber evidence="3">2.8.1.7</ecNumber>
    </recommendedName>
</protein>
<comment type="cofactor">
    <cofactor evidence="1 10">
        <name>pyridoxal 5'-phosphate</name>
        <dbReference type="ChEBI" id="CHEBI:597326"/>
    </cofactor>
</comment>
<comment type="similarity">
    <text evidence="2">Belongs to the class-V pyridoxal-phosphate-dependent aminotransferase family. NifS/IscS subfamily.</text>
</comment>
<evidence type="ECO:0000256" key="3">
    <source>
        <dbReference type="ARBA" id="ARBA00012239"/>
    </source>
</evidence>
<dbReference type="Gene3D" id="1.10.260.50">
    <property type="match status" value="1"/>
</dbReference>
<dbReference type="InterPro" id="IPR015421">
    <property type="entry name" value="PyrdxlP-dep_Trfase_major"/>
</dbReference>
<sequence>MKQLYIDHAATSPIDPEVMSAMVDNMLSISGNPSSVHRYGREARYALDTARAVLAASIHAKESEIVFTSGGTESDNLALLGTAYARQSEGKHIITTAIEHSAILKTAQALEKDGFEITYLPVSKNGEISLNDLQEALRPDTILVSIMYGNNEVGSRQPIQAIGLMLETHPAYFHTDAVQAYGLEELNVDELKVDLLSTSAHKLNGPHGIGFLYVRSQTRLNYTMFGGDQERKRRAGTENLPAIVGYAKAVELAEETRADKRDSYEKFKQIIISALDIAGVKYEINGTIDNSLSHILNIHFIGASVEAFLVNLDMAGVAVSSGSACMAGSIEPSHVLVAMYGEDTPVLKESLRFSFGAGLTKEDITYVADETVRIYQRIVK</sequence>
<gene>
    <name evidence="12" type="ORF">CNY62_09945</name>
</gene>
<keyword evidence="4" id="KW-0808">Transferase</keyword>
<dbReference type="STRING" id="2756.BFR44_10865"/>
<keyword evidence="6" id="KW-0663">Pyridoxal phosphate</keyword>
<dbReference type="PIRSF" id="PIRSF005572">
    <property type="entry name" value="NifS"/>
    <property type="match status" value="1"/>
</dbReference>
<dbReference type="InterPro" id="IPR015422">
    <property type="entry name" value="PyrdxlP-dep_Trfase_small"/>
</dbReference>
<dbReference type="EMBL" id="CP023483">
    <property type="protein sequence ID" value="ATF26679.1"/>
    <property type="molecule type" value="Genomic_DNA"/>
</dbReference>
<dbReference type="Gene3D" id="3.40.640.10">
    <property type="entry name" value="Type I PLP-dependent aspartate aminotransferase-like (Major domain)"/>
    <property type="match status" value="1"/>
</dbReference>
<dbReference type="Proteomes" id="UP000243591">
    <property type="component" value="Chromosome"/>
</dbReference>
<accession>A0A1D2JWW4</accession>
<keyword evidence="13" id="KW-1185">Reference proteome</keyword>
<dbReference type="InterPro" id="IPR016454">
    <property type="entry name" value="Cysteine_dSase"/>
</dbReference>
<name>A0A1D2JWW4_BROTH</name>
<organism evidence="12 13">
    <name type="scientific">Brochothrix thermosphacta</name>
    <name type="common">Microbacterium thermosphactum</name>
    <dbReference type="NCBI Taxonomy" id="2756"/>
    <lineage>
        <taxon>Bacteria</taxon>
        <taxon>Bacillati</taxon>
        <taxon>Bacillota</taxon>
        <taxon>Bacilli</taxon>
        <taxon>Bacillales</taxon>
        <taxon>Listeriaceae</taxon>
        <taxon>Brochothrix</taxon>
    </lineage>
</organism>
<dbReference type="InterPro" id="IPR020578">
    <property type="entry name" value="Aminotrans_V_PyrdxlP_BS"/>
</dbReference>
<dbReference type="SUPFAM" id="SSF53383">
    <property type="entry name" value="PLP-dependent transferases"/>
    <property type="match status" value="1"/>
</dbReference>
<dbReference type="GeneID" id="66536604"/>
<reference evidence="12 13" key="1">
    <citation type="submission" date="2017-09" db="EMBL/GenBank/DDBJ databases">
        <title>Complete Genome Sequences of Two Strains of the Meat Spoilage Bacterium Brochothrix thermosphacta Isolated from Ground Chicken.</title>
        <authorList>
            <person name="Paoli G.C."/>
            <person name="Wijey C."/>
            <person name="Chen C.-Y."/>
            <person name="Nguyen L."/>
            <person name="Yan X."/>
            <person name="Irwin P.L."/>
        </authorList>
    </citation>
    <scope>NUCLEOTIDE SEQUENCE [LARGE SCALE GENOMIC DNA]</scope>
    <source>
        <strain evidence="12 13">BI</strain>
    </source>
</reference>
<evidence type="ECO:0000256" key="7">
    <source>
        <dbReference type="ARBA" id="ARBA00023004"/>
    </source>
</evidence>
<dbReference type="EC" id="2.8.1.7" evidence="3"/>
<dbReference type="PROSITE" id="PS00595">
    <property type="entry name" value="AA_TRANSFER_CLASS_5"/>
    <property type="match status" value="1"/>
</dbReference>
<evidence type="ECO:0000313" key="13">
    <source>
        <dbReference type="Proteomes" id="UP000243591"/>
    </source>
</evidence>
<dbReference type="Pfam" id="PF00266">
    <property type="entry name" value="Aminotran_5"/>
    <property type="match status" value="1"/>
</dbReference>
<evidence type="ECO:0000256" key="2">
    <source>
        <dbReference type="ARBA" id="ARBA00006490"/>
    </source>
</evidence>
<feature type="domain" description="Aminotransferase class V" evidence="11">
    <location>
        <begin position="5"/>
        <end position="366"/>
    </location>
</feature>
<dbReference type="Gene3D" id="3.90.1150.10">
    <property type="entry name" value="Aspartate Aminotransferase, domain 1"/>
    <property type="match status" value="1"/>
</dbReference>
<evidence type="ECO:0000256" key="6">
    <source>
        <dbReference type="ARBA" id="ARBA00022898"/>
    </source>
</evidence>
<proteinExistence type="inferred from homology"/>
<dbReference type="PANTHER" id="PTHR11601">
    <property type="entry name" value="CYSTEINE DESULFURYLASE FAMILY MEMBER"/>
    <property type="match status" value="1"/>
</dbReference>